<dbReference type="AlphaFoldDB" id="A0A9P1D964"/>
<dbReference type="NCBIfam" id="TIGR00229">
    <property type="entry name" value="sensory_box"/>
    <property type="match status" value="1"/>
</dbReference>
<accession>A0A9P1D964</accession>
<organism evidence="2">
    <name type="scientific">Cladocopium goreaui</name>
    <dbReference type="NCBI Taxonomy" id="2562237"/>
    <lineage>
        <taxon>Eukaryota</taxon>
        <taxon>Sar</taxon>
        <taxon>Alveolata</taxon>
        <taxon>Dinophyceae</taxon>
        <taxon>Suessiales</taxon>
        <taxon>Symbiodiniaceae</taxon>
        <taxon>Cladocopium</taxon>
    </lineage>
</organism>
<evidence type="ECO:0000313" key="2">
    <source>
        <dbReference type="EMBL" id="CAI4004291.1"/>
    </source>
</evidence>
<dbReference type="Gene3D" id="3.30.450.20">
    <property type="entry name" value="PAS domain"/>
    <property type="match status" value="1"/>
</dbReference>
<dbReference type="OrthoDB" id="411251at2759"/>
<proteinExistence type="predicted"/>
<dbReference type="EMBL" id="CAMXCT020003402">
    <property type="protein sequence ID" value="CAL1157666.1"/>
    <property type="molecule type" value="Genomic_DNA"/>
</dbReference>
<comment type="caution">
    <text evidence="2">The sequence shown here is derived from an EMBL/GenBank/DDBJ whole genome shotgun (WGS) entry which is preliminary data.</text>
</comment>
<dbReference type="InterPro" id="IPR035965">
    <property type="entry name" value="PAS-like_dom_sf"/>
</dbReference>
<reference evidence="3 4" key="2">
    <citation type="submission" date="2024-05" db="EMBL/GenBank/DDBJ databases">
        <authorList>
            <person name="Chen Y."/>
            <person name="Shah S."/>
            <person name="Dougan E. K."/>
            <person name="Thang M."/>
            <person name="Chan C."/>
        </authorList>
    </citation>
    <scope>NUCLEOTIDE SEQUENCE [LARGE SCALE GENOMIC DNA]</scope>
</reference>
<name>A0A9P1D964_9DINO</name>
<dbReference type="EMBL" id="CAMXCT030003402">
    <property type="protein sequence ID" value="CAL4791603.1"/>
    <property type="molecule type" value="Genomic_DNA"/>
</dbReference>
<dbReference type="EMBL" id="CAMXCT010003402">
    <property type="protein sequence ID" value="CAI4004291.1"/>
    <property type="molecule type" value="Genomic_DNA"/>
</dbReference>
<evidence type="ECO:0000256" key="1">
    <source>
        <dbReference type="SAM" id="MobiDB-lite"/>
    </source>
</evidence>
<evidence type="ECO:0000313" key="3">
    <source>
        <dbReference type="EMBL" id="CAL4791603.1"/>
    </source>
</evidence>
<dbReference type="InterPro" id="IPR000014">
    <property type="entry name" value="PAS"/>
</dbReference>
<sequence>MRSELGCPIARVVARLFSLNLFQNPNLFQNKTSPKAPSVRKEEAEASKESIEGPEAPLDSVDDISEILGKPKIPVAAARLATTTDDLQEVLNEELVAVSSCFEELFGYSRHELKGKSILRLLSISGMVDPQLEIYLNMVEQGMRMFRGVQVSLRRKTGELVESQVYIKKAALPGAAGEVEEVLLFYFSDLGVVDEVRGMGGTSSSKVLPRVQGLNLVKSWESTTVSL</sequence>
<protein>
    <recommendedName>
        <fullName evidence="5">PAS domain-containing protein</fullName>
    </recommendedName>
</protein>
<feature type="compositionally biased region" description="Basic and acidic residues" evidence="1">
    <location>
        <begin position="39"/>
        <end position="51"/>
    </location>
</feature>
<reference evidence="2" key="1">
    <citation type="submission" date="2022-10" db="EMBL/GenBank/DDBJ databases">
        <authorList>
            <person name="Chen Y."/>
            <person name="Dougan E. K."/>
            <person name="Chan C."/>
            <person name="Rhodes N."/>
            <person name="Thang M."/>
        </authorList>
    </citation>
    <scope>NUCLEOTIDE SEQUENCE</scope>
</reference>
<keyword evidence="4" id="KW-1185">Reference proteome</keyword>
<dbReference type="CDD" id="cd00130">
    <property type="entry name" value="PAS"/>
    <property type="match status" value="1"/>
</dbReference>
<gene>
    <name evidence="2" type="ORF">C1SCF055_LOCUS30089</name>
</gene>
<evidence type="ECO:0008006" key="5">
    <source>
        <dbReference type="Google" id="ProtNLM"/>
    </source>
</evidence>
<evidence type="ECO:0000313" key="4">
    <source>
        <dbReference type="Proteomes" id="UP001152797"/>
    </source>
</evidence>
<feature type="region of interest" description="Disordered" evidence="1">
    <location>
        <begin position="32"/>
        <end position="56"/>
    </location>
</feature>
<dbReference type="Proteomes" id="UP001152797">
    <property type="component" value="Unassembled WGS sequence"/>
</dbReference>
<dbReference type="SUPFAM" id="SSF55785">
    <property type="entry name" value="PYP-like sensor domain (PAS domain)"/>
    <property type="match status" value="1"/>
</dbReference>